<evidence type="ECO:0000256" key="8">
    <source>
        <dbReference type="ARBA" id="ARBA00022842"/>
    </source>
</evidence>
<dbReference type="InterPro" id="IPR018109">
    <property type="entry name" value="Folylpolyglutamate_synth_CS"/>
</dbReference>
<evidence type="ECO:0000256" key="9">
    <source>
        <dbReference type="ARBA" id="ARBA00047493"/>
    </source>
</evidence>
<reference evidence="12" key="1">
    <citation type="journal article" date="2015" name="Nature">
        <title>Complex archaea that bridge the gap between prokaryotes and eukaryotes.</title>
        <authorList>
            <person name="Spang A."/>
            <person name="Saw J.H."/>
            <person name="Jorgensen S.L."/>
            <person name="Zaremba-Niedzwiedzka K."/>
            <person name="Martijn J."/>
            <person name="Lind A.E."/>
            <person name="van Eijk R."/>
            <person name="Schleper C."/>
            <person name="Guy L."/>
            <person name="Ettema T.J."/>
        </authorList>
    </citation>
    <scope>NUCLEOTIDE SEQUENCE</scope>
</reference>
<evidence type="ECO:0000313" key="12">
    <source>
        <dbReference type="EMBL" id="KKN63419.1"/>
    </source>
</evidence>
<dbReference type="InterPro" id="IPR036565">
    <property type="entry name" value="Mur-like_cat_sf"/>
</dbReference>
<dbReference type="NCBIfam" id="TIGR01499">
    <property type="entry name" value="folC"/>
    <property type="match status" value="1"/>
</dbReference>
<dbReference type="PANTHER" id="PTHR11136:SF0">
    <property type="entry name" value="DIHYDROFOLATE SYNTHETASE-RELATED"/>
    <property type="match status" value="1"/>
</dbReference>
<evidence type="ECO:0000256" key="3">
    <source>
        <dbReference type="ARBA" id="ARBA00013025"/>
    </source>
</evidence>
<comment type="catalytic activity">
    <reaction evidence="9">
        <text>(6S)-5,6,7,8-tetrahydrofolyl-(gamma-L-Glu)(n) + L-glutamate + ATP = (6S)-5,6,7,8-tetrahydrofolyl-(gamma-L-Glu)(n+1) + ADP + phosphate + H(+)</text>
        <dbReference type="Rhea" id="RHEA:10580"/>
        <dbReference type="Rhea" id="RHEA-COMP:14738"/>
        <dbReference type="Rhea" id="RHEA-COMP:14740"/>
        <dbReference type="ChEBI" id="CHEBI:15378"/>
        <dbReference type="ChEBI" id="CHEBI:29985"/>
        <dbReference type="ChEBI" id="CHEBI:30616"/>
        <dbReference type="ChEBI" id="CHEBI:43474"/>
        <dbReference type="ChEBI" id="CHEBI:141005"/>
        <dbReference type="ChEBI" id="CHEBI:456216"/>
        <dbReference type="EC" id="6.3.2.17"/>
    </reaction>
</comment>
<comment type="similarity">
    <text evidence="2">Belongs to the folylpolyglutamate synthase family.</text>
</comment>
<accession>A0A0F9S8Q0</accession>
<dbReference type="GO" id="GO:0004326">
    <property type="term" value="F:tetrahydrofolylpolyglutamate synthase activity"/>
    <property type="evidence" value="ECO:0007669"/>
    <property type="project" value="UniProtKB-EC"/>
</dbReference>
<comment type="cofactor">
    <cofactor evidence="1">
        <name>Mg(2+)</name>
        <dbReference type="ChEBI" id="CHEBI:18420"/>
    </cofactor>
</comment>
<proteinExistence type="inferred from homology"/>
<feature type="domain" description="Mur ligase central" evidence="11">
    <location>
        <begin position="44"/>
        <end position="271"/>
    </location>
</feature>
<dbReference type="SUPFAM" id="SSF53623">
    <property type="entry name" value="MurD-like peptide ligases, catalytic domain"/>
    <property type="match status" value="1"/>
</dbReference>
<dbReference type="InterPro" id="IPR004101">
    <property type="entry name" value="Mur_ligase_C"/>
</dbReference>
<evidence type="ECO:0000259" key="10">
    <source>
        <dbReference type="Pfam" id="PF02875"/>
    </source>
</evidence>
<dbReference type="PIRSF" id="PIRSF001563">
    <property type="entry name" value="Folylpolyglu_synth"/>
    <property type="match status" value="1"/>
</dbReference>
<dbReference type="PROSITE" id="PS01012">
    <property type="entry name" value="FOLYLPOLYGLU_SYNT_2"/>
    <property type="match status" value="1"/>
</dbReference>
<evidence type="ECO:0000256" key="7">
    <source>
        <dbReference type="ARBA" id="ARBA00022840"/>
    </source>
</evidence>
<evidence type="ECO:0000256" key="6">
    <source>
        <dbReference type="ARBA" id="ARBA00022741"/>
    </source>
</evidence>
<evidence type="ECO:0000256" key="1">
    <source>
        <dbReference type="ARBA" id="ARBA00001946"/>
    </source>
</evidence>
<dbReference type="Pfam" id="PF08245">
    <property type="entry name" value="Mur_ligase_M"/>
    <property type="match status" value="1"/>
</dbReference>
<dbReference type="FunFam" id="3.40.1190.10:FF:000011">
    <property type="entry name" value="Folylpolyglutamate synthase/dihydrofolate synthase"/>
    <property type="match status" value="1"/>
</dbReference>
<organism evidence="12">
    <name type="scientific">marine sediment metagenome</name>
    <dbReference type="NCBI Taxonomy" id="412755"/>
    <lineage>
        <taxon>unclassified sequences</taxon>
        <taxon>metagenomes</taxon>
        <taxon>ecological metagenomes</taxon>
    </lineage>
</organism>
<keyword evidence="6" id="KW-0547">Nucleotide-binding</keyword>
<sequence length="434" mass="48534">MNYEQCQRYLEEIQNLGIKFGLDNVSTVLSSFDNPHQKYASVLVAGTNGKGSVCAMLAQILILHNFRVGLFTSPHLVRVEERIQIGNKLIPPRSFCKWLTILRERIEQLIALKKLLSPPTYFELLTCLAFLYFEEQKVDMAVLEVGMGGRFDATNVVEPSVSVITTISGEHKKFLGETLSEIAFEKAGIAKRGIPVVCGVEEGEAHETIKKRAEELKAPFHAVFSGKKSFITQKTARGYSFVYRKGKEDYSFTPSLQGKHQGKNAAVAIAASEQLSTAWKRLEKKKIVSGVEKTKWEGRLEIVSRNPLVILDGAHNEEGVRALKKYFEDFPSSPLILVFAIMRDKEIAKITDILFPLAKKIILTRFPYFRAALPEDIKKQAKSFQDRIVLEPDMNQAIDKALRNAGSQGCVLAAGSLYLVGEIKKKAMFSNGPF</sequence>
<keyword evidence="4" id="KW-0436">Ligase</keyword>
<dbReference type="InterPro" id="IPR001645">
    <property type="entry name" value="Folylpolyglutamate_synth"/>
</dbReference>
<dbReference type="InterPro" id="IPR013221">
    <property type="entry name" value="Mur_ligase_cen"/>
</dbReference>
<dbReference type="GO" id="GO:0046872">
    <property type="term" value="F:metal ion binding"/>
    <property type="evidence" value="ECO:0007669"/>
    <property type="project" value="UniProtKB-KW"/>
</dbReference>
<dbReference type="PANTHER" id="PTHR11136">
    <property type="entry name" value="FOLYLPOLYGLUTAMATE SYNTHASE-RELATED"/>
    <property type="match status" value="1"/>
</dbReference>
<evidence type="ECO:0000259" key="11">
    <source>
        <dbReference type="Pfam" id="PF08245"/>
    </source>
</evidence>
<name>A0A0F9S8Q0_9ZZZZ</name>
<dbReference type="AlphaFoldDB" id="A0A0F9S8Q0"/>
<feature type="domain" description="Mur ligase C-terminal" evidence="10">
    <location>
        <begin position="298"/>
        <end position="416"/>
    </location>
</feature>
<dbReference type="EMBL" id="LAZR01000590">
    <property type="protein sequence ID" value="KKN63419.1"/>
    <property type="molecule type" value="Genomic_DNA"/>
</dbReference>
<dbReference type="GO" id="GO:0005737">
    <property type="term" value="C:cytoplasm"/>
    <property type="evidence" value="ECO:0007669"/>
    <property type="project" value="TreeGrafter"/>
</dbReference>
<keyword evidence="5" id="KW-0479">Metal-binding</keyword>
<dbReference type="GO" id="GO:0005524">
    <property type="term" value="F:ATP binding"/>
    <property type="evidence" value="ECO:0007669"/>
    <property type="project" value="UniProtKB-KW"/>
</dbReference>
<keyword evidence="8" id="KW-0460">Magnesium</keyword>
<dbReference type="SUPFAM" id="SSF53244">
    <property type="entry name" value="MurD-like peptide ligases, peptide-binding domain"/>
    <property type="match status" value="1"/>
</dbReference>
<gene>
    <name evidence="12" type="ORF">LCGC14_0501930</name>
</gene>
<dbReference type="Gene3D" id="3.40.1190.10">
    <property type="entry name" value="Mur-like, catalytic domain"/>
    <property type="match status" value="1"/>
</dbReference>
<keyword evidence="7" id="KW-0067">ATP-binding</keyword>
<evidence type="ECO:0000256" key="2">
    <source>
        <dbReference type="ARBA" id="ARBA00008276"/>
    </source>
</evidence>
<dbReference type="Pfam" id="PF02875">
    <property type="entry name" value="Mur_ligase_C"/>
    <property type="match status" value="1"/>
</dbReference>
<dbReference type="EC" id="6.3.2.17" evidence="3"/>
<evidence type="ECO:0000256" key="4">
    <source>
        <dbReference type="ARBA" id="ARBA00022598"/>
    </source>
</evidence>
<dbReference type="GO" id="GO:0008841">
    <property type="term" value="F:dihydrofolate synthase activity"/>
    <property type="evidence" value="ECO:0007669"/>
    <property type="project" value="TreeGrafter"/>
</dbReference>
<protein>
    <recommendedName>
        <fullName evidence="3">tetrahydrofolate synthase</fullName>
        <ecNumber evidence="3">6.3.2.17</ecNumber>
    </recommendedName>
</protein>
<evidence type="ECO:0000256" key="5">
    <source>
        <dbReference type="ARBA" id="ARBA00022723"/>
    </source>
</evidence>
<comment type="caution">
    <text evidence="12">The sequence shown here is derived from an EMBL/GenBank/DDBJ whole genome shotgun (WGS) entry which is preliminary data.</text>
</comment>
<dbReference type="Gene3D" id="3.90.190.20">
    <property type="entry name" value="Mur ligase, C-terminal domain"/>
    <property type="match status" value="1"/>
</dbReference>
<dbReference type="InterPro" id="IPR036615">
    <property type="entry name" value="Mur_ligase_C_dom_sf"/>
</dbReference>